<gene>
    <name evidence="1" type="ORF">E4U60_000992</name>
</gene>
<keyword evidence="2" id="KW-1185">Reference proteome</keyword>
<organism evidence="1 2">
    <name type="scientific">Claviceps pazoutovae</name>
    <dbReference type="NCBI Taxonomy" id="1649127"/>
    <lineage>
        <taxon>Eukaryota</taxon>
        <taxon>Fungi</taxon>
        <taxon>Dikarya</taxon>
        <taxon>Ascomycota</taxon>
        <taxon>Pezizomycotina</taxon>
        <taxon>Sordariomycetes</taxon>
        <taxon>Hypocreomycetidae</taxon>
        <taxon>Hypocreales</taxon>
        <taxon>Clavicipitaceae</taxon>
        <taxon>Claviceps</taxon>
    </lineage>
</organism>
<accession>A0A9P7SI89</accession>
<sequence length="105" mass="10975">MGSRIASQCEAAVNLTLRNSPRAVDLFQHSRPQNSLHVGLAGLIAACCAACCRRGSASQRVLLVLLAVARTPVPRQISCPAAAAAASTSFTSMDIPTCRRQALKA</sequence>
<evidence type="ECO:0000313" key="1">
    <source>
        <dbReference type="EMBL" id="KAG5939206.1"/>
    </source>
</evidence>
<dbReference type="AlphaFoldDB" id="A0A9P7SI89"/>
<dbReference type="Proteomes" id="UP000706124">
    <property type="component" value="Unassembled WGS sequence"/>
</dbReference>
<name>A0A9P7SI89_9HYPO</name>
<reference evidence="1 2" key="1">
    <citation type="journal article" date="2020" name="bioRxiv">
        <title>Whole genome comparisons of ergot fungi reveals the divergence and evolution of species within the genus Claviceps are the result of varying mechanisms driving genome evolution and host range expansion.</title>
        <authorList>
            <person name="Wyka S.A."/>
            <person name="Mondo S.J."/>
            <person name="Liu M."/>
            <person name="Dettman J."/>
            <person name="Nalam V."/>
            <person name="Broders K.D."/>
        </authorList>
    </citation>
    <scope>NUCLEOTIDE SEQUENCE [LARGE SCALE GENOMIC DNA]</scope>
    <source>
        <strain evidence="1 2">CCC 1485</strain>
    </source>
</reference>
<comment type="caution">
    <text evidence="1">The sequence shown here is derived from an EMBL/GenBank/DDBJ whole genome shotgun (WGS) entry which is preliminary data.</text>
</comment>
<dbReference type="EMBL" id="SRPO01000136">
    <property type="protein sequence ID" value="KAG5939206.1"/>
    <property type="molecule type" value="Genomic_DNA"/>
</dbReference>
<proteinExistence type="predicted"/>
<evidence type="ECO:0000313" key="2">
    <source>
        <dbReference type="Proteomes" id="UP000706124"/>
    </source>
</evidence>
<protein>
    <submittedName>
        <fullName evidence="1">Uncharacterized protein</fullName>
    </submittedName>
</protein>